<evidence type="ECO:0000313" key="4">
    <source>
        <dbReference type="RefSeq" id="XP_017777757.1"/>
    </source>
</evidence>
<accession>A0ABM1MT58</accession>
<feature type="compositionally biased region" description="Basic and acidic residues" evidence="2">
    <location>
        <begin position="582"/>
        <end position="593"/>
    </location>
</feature>
<organism evidence="3 5">
    <name type="scientific">Nicrophorus vespilloides</name>
    <name type="common">Boreal carrion beetle</name>
    <dbReference type="NCBI Taxonomy" id="110193"/>
    <lineage>
        <taxon>Eukaryota</taxon>
        <taxon>Metazoa</taxon>
        <taxon>Ecdysozoa</taxon>
        <taxon>Arthropoda</taxon>
        <taxon>Hexapoda</taxon>
        <taxon>Insecta</taxon>
        <taxon>Pterygota</taxon>
        <taxon>Neoptera</taxon>
        <taxon>Endopterygota</taxon>
        <taxon>Coleoptera</taxon>
        <taxon>Polyphaga</taxon>
        <taxon>Staphyliniformia</taxon>
        <taxon>Silphidae</taxon>
        <taxon>Nicrophorinae</taxon>
        <taxon>Nicrophorus</taxon>
    </lineage>
</organism>
<feature type="region of interest" description="Disordered" evidence="2">
    <location>
        <begin position="778"/>
        <end position="811"/>
    </location>
</feature>
<dbReference type="PANTHER" id="PTHR15577">
    <property type="entry name" value="ZINC FINGER CONTAINING PROTEIN"/>
    <property type="match status" value="1"/>
</dbReference>
<dbReference type="Proteomes" id="UP000695000">
    <property type="component" value="Unplaced"/>
</dbReference>
<gene>
    <name evidence="4 5" type="primary">LOC108563557</name>
</gene>
<evidence type="ECO:0000313" key="3">
    <source>
        <dbReference type="Proteomes" id="UP000695000"/>
    </source>
</evidence>
<evidence type="ECO:0000256" key="1">
    <source>
        <dbReference type="SAM" id="Coils"/>
    </source>
</evidence>
<reference evidence="4 5" key="1">
    <citation type="submission" date="2025-05" db="UniProtKB">
        <authorList>
            <consortium name="RefSeq"/>
        </authorList>
    </citation>
    <scope>IDENTIFICATION</scope>
    <source>
        <tissue evidence="4 5">Whole Larva</tissue>
    </source>
</reference>
<feature type="compositionally biased region" description="Basic residues" evidence="2">
    <location>
        <begin position="396"/>
        <end position="409"/>
    </location>
</feature>
<dbReference type="InterPro" id="IPR055309">
    <property type="entry name" value="Znf318-like"/>
</dbReference>
<keyword evidence="3" id="KW-1185">Reference proteome</keyword>
<dbReference type="PANTHER" id="PTHR15577:SF2">
    <property type="entry name" value="ZINC FINGER PROTEIN 318"/>
    <property type="match status" value="1"/>
</dbReference>
<evidence type="ECO:0000256" key="2">
    <source>
        <dbReference type="SAM" id="MobiDB-lite"/>
    </source>
</evidence>
<feature type="compositionally biased region" description="Basic and acidic residues" evidence="2">
    <location>
        <begin position="503"/>
        <end position="566"/>
    </location>
</feature>
<feature type="region of interest" description="Disordered" evidence="2">
    <location>
        <begin position="1"/>
        <end position="24"/>
    </location>
</feature>
<feature type="compositionally biased region" description="Acidic residues" evidence="2">
    <location>
        <begin position="727"/>
        <end position="753"/>
    </location>
</feature>
<protein>
    <submittedName>
        <fullName evidence="4 5">Zinc finger matrin-type protein CG9776</fullName>
    </submittedName>
</protein>
<dbReference type="RefSeq" id="XP_017777758.1">
    <property type="nucleotide sequence ID" value="XM_017922269.1"/>
</dbReference>
<feature type="coiled-coil region" evidence="1">
    <location>
        <begin position="134"/>
        <end position="161"/>
    </location>
</feature>
<sequence>MGDSKCSPNRDPRLRSSSATTWDNQVSQNNQFNSQVQPVHTAYQHLHQNNMYNNPNQYANQQQYYPGYDNYNYNAYQYNQAGQGYMNANTQNTTENYTGTGGWTSAYNQAAPAPTTGSNFNYPPEKPNKSEAVAQELVKQKENLLKERETYKDRVVDLGKKLKMLVEQKDQLTSKRSPDRDTLYIIEENTKLQQEIQNKIKDATNVIEILSGSIGDGGKTLESDGLIKDLKNDKVKVNYKHYDPEIHWCRMCDVFPQSARKLLNHLHSKGHQEIVQEESPWHKLPPEPKFPVYDGAPIRRLPIKGLQFFVASTAWYCRLCDIWIGDLHCASEHLMSITHTQNYSNFVEQNPHWEIEWLKDREKALERIKRKEKQDSDSDDKKRRRKKDKYSSSFKDKKKKKRSKRRRKHSSDSSSSSSSSSSSGEEEDDDKSKSIHVAMRNKIKLFSNSDDKLEILDKLLQEEKQRQVTAANVVSEDKLMSQWMTVSEPPDKDKKLLESLKEKLKQKQDAEKAKATAEYEAMKRVKEKEEFDKKQADKAKAEAKHREEEETKKRDKMSLKLKEQSTKVKGGKRSYRSHSRSPSRDKSPSPEKKYNRRNSHRRPYEDSHRYDDKDKKNNYKKFGFIGKMPLFKNQRVKKPESDRIEKEIQREDYDVPRKTRFQPGNLARAFIPEPEVVLFPKLSSYPPLAPPPPPAITSEIPPAPPNISVPAPPPPPKIEQAITVPEVEPEPEIDDTKEEIVEEQEEEESKDDYDMLYEEYGSTSDYNQLYQHRQPHSYDFMQVPNDTDPDNIPRSHTMPLQPPPLPPDDPNDLAMLGISSDDMAVQQMY</sequence>
<feature type="region of interest" description="Disordered" evidence="2">
    <location>
        <begin position="368"/>
        <end position="433"/>
    </location>
</feature>
<dbReference type="GeneID" id="108563557"/>
<feature type="region of interest" description="Disordered" evidence="2">
    <location>
        <begin position="693"/>
        <end position="753"/>
    </location>
</feature>
<proteinExistence type="predicted"/>
<evidence type="ECO:0000313" key="5">
    <source>
        <dbReference type="RefSeq" id="XP_017777758.1"/>
    </source>
</evidence>
<feature type="compositionally biased region" description="Low complexity" evidence="2">
    <location>
        <begin position="412"/>
        <end position="423"/>
    </location>
</feature>
<feature type="compositionally biased region" description="Basic residues" evidence="2">
    <location>
        <begin position="569"/>
        <end position="581"/>
    </location>
</feature>
<keyword evidence="1" id="KW-0175">Coiled coil</keyword>
<feature type="compositionally biased region" description="Pro residues" evidence="2">
    <location>
        <begin position="693"/>
        <end position="717"/>
    </location>
</feature>
<feature type="compositionally biased region" description="Basic and acidic residues" evidence="2">
    <location>
        <begin position="602"/>
        <end position="617"/>
    </location>
</feature>
<name>A0ABM1MT58_NICVS</name>
<feature type="compositionally biased region" description="Basic and acidic residues" evidence="2">
    <location>
        <begin position="368"/>
        <end position="381"/>
    </location>
</feature>
<feature type="region of interest" description="Disordered" evidence="2">
    <location>
        <begin position="503"/>
        <end position="622"/>
    </location>
</feature>
<dbReference type="RefSeq" id="XP_017777757.1">
    <property type="nucleotide sequence ID" value="XM_017922268.1"/>
</dbReference>